<keyword evidence="3" id="KW-1185">Reference proteome</keyword>
<feature type="region of interest" description="Disordered" evidence="1">
    <location>
        <begin position="473"/>
        <end position="643"/>
    </location>
</feature>
<organism evidence="2 3">
    <name type="scientific">Tolypocladium paradoxum</name>
    <dbReference type="NCBI Taxonomy" id="94208"/>
    <lineage>
        <taxon>Eukaryota</taxon>
        <taxon>Fungi</taxon>
        <taxon>Dikarya</taxon>
        <taxon>Ascomycota</taxon>
        <taxon>Pezizomycotina</taxon>
        <taxon>Sordariomycetes</taxon>
        <taxon>Hypocreomycetidae</taxon>
        <taxon>Hypocreales</taxon>
        <taxon>Ophiocordycipitaceae</taxon>
        <taxon>Tolypocladium</taxon>
    </lineage>
</organism>
<sequence>MEDPWGDPWTTDTPVKLDLPAAPRQAHFAAVDSNSGPRRASPDAASPWNDDDNAWGGWNDAGAGKETPAWGRSPGLKPLGGAVARQPSPDPWGGLGTGKEQEVEEKRRDERTADSAISLGEDGVRRDDALDAAADGELPKVLVESAQDVWGTEEPTVSEATATSAAIEEPERPESPEVVPGPPIGAIDRSDASRPPSKVQELVEMYDGIAKKGASSTETLVTATKKSCTSEDAHEDAVPELPEVELTEERHGDFAEAVLSGLAEETTDEKQPPITKAVDGPETTVIPDDQQDGPPQQTRPKPPKIPYPIDLSKLDDLFPSTPAMSPKPEPVPDVIIDDSFTTVSERKAWYHISRFGSIRKHNDGDDEGYVRVSWAGSQVREQTLKIVRRWMEEDSIGGRVVLGRRLGVGGASMFNWDSEAPPVEIGELLKKKGGHSREVSATVKGSEAAFGWSSSLPASPTVAVTPAPAEALPKDSFSSEIRQSVSERPLSLQIPEPPKSVPTTAASRATAPPQTPAVPEMSVNGDDEDDDDWGEMVSSTVPASSFDMSLSAGMEMSETTTASAGHQSSHDGALGGVEKAGLQPPTAEGGRSPPPQHISNHPTKPGMGYTTPLSPTSSITMKTPSETTYAASEPRSSQDDDEVVTTILRDLADLSYMLR</sequence>
<feature type="compositionally biased region" description="Polar residues" evidence="1">
    <location>
        <begin position="611"/>
        <end position="630"/>
    </location>
</feature>
<accession>A0A2S4L2Y1</accession>
<feature type="region of interest" description="Disordered" evidence="1">
    <location>
        <begin position="146"/>
        <end position="198"/>
    </location>
</feature>
<reference evidence="2 3" key="1">
    <citation type="submission" date="2018-01" db="EMBL/GenBank/DDBJ databases">
        <title>Harnessing the power of phylogenomics to disentangle the directionality and signatures of interkingdom host jumping in the parasitic fungal genus Tolypocladium.</title>
        <authorList>
            <person name="Quandt C.A."/>
            <person name="Patterson W."/>
            <person name="Spatafora J.W."/>
        </authorList>
    </citation>
    <scope>NUCLEOTIDE SEQUENCE [LARGE SCALE GENOMIC DNA]</scope>
    <source>
        <strain evidence="2 3">NRBC 100945</strain>
    </source>
</reference>
<feature type="compositionally biased region" description="Acidic residues" evidence="1">
    <location>
        <begin position="525"/>
        <end position="534"/>
    </location>
</feature>
<feature type="compositionally biased region" description="Basic and acidic residues" evidence="1">
    <location>
        <begin position="228"/>
        <end position="237"/>
    </location>
</feature>
<feature type="compositionally biased region" description="Polar residues" evidence="1">
    <location>
        <begin position="537"/>
        <end position="548"/>
    </location>
</feature>
<name>A0A2S4L2Y1_9HYPO</name>
<protein>
    <submittedName>
        <fullName evidence="2">Uncharacterized protein</fullName>
    </submittedName>
</protein>
<gene>
    <name evidence="2" type="ORF">TPAR_03051</name>
</gene>
<feature type="compositionally biased region" description="Low complexity" evidence="1">
    <location>
        <begin position="502"/>
        <end position="512"/>
    </location>
</feature>
<dbReference type="EMBL" id="PKSG01000302">
    <property type="protein sequence ID" value="POR36757.1"/>
    <property type="molecule type" value="Genomic_DNA"/>
</dbReference>
<feature type="region of interest" description="Disordered" evidence="1">
    <location>
        <begin position="211"/>
        <end position="309"/>
    </location>
</feature>
<dbReference type="OrthoDB" id="3941134at2759"/>
<feature type="compositionally biased region" description="Polar residues" evidence="1">
    <location>
        <begin position="476"/>
        <end position="486"/>
    </location>
</feature>
<feature type="compositionally biased region" description="Basic and acidic residues" evidence="1">
    <location>
        <begin position="99"/>
        <end position="113"/>
    </location>
</feature>
<dbReference type="STRING" id="94208.A0A2S4L2Y1"/>
<dbReference type="Proteomes" id="UP000237481">
    <property type="component" value="Unassembled WGS sequence"/>
</dbReference>
<feature type="region of interest" description="Disordered" evidence="1">
    <location>
        <begin position="1"/>
        <end position="128"/>
    </location>
</feature>
<evidence type="ECO:0000313" key="2">
    <source>
        <dbReference type="EMBL" id="POR36757.1"/>
    </source>
</evidence>
<feature type="compositionally biased region" description="Polar residues" evidence="1">
    <location>
        <begin position="214"/>
        <end position="227"/>
    </location>
</feature>
<evidence type="ECO:0000313" key="3">
    <source>
        <dbReference type="Proteomes" id="UP000237481"/>
    </source>
</evidence>
<proteinExistence type="predicted"/>
<comment type="caution">
    <text evidence="2">The sequence shown here is derived from an EMBL/GenBank/DDBJ whole genome shotgun (WGS) entry which is preliminary data.</text>
</comment>
<dbReference type="AlphaFoldDB" id="A0A2S4L2Y1"/>
<evidence type="ECO:0000256" key="1">
    <source>
        <dbReference type="SAM" id="MobiDB-lite"/>
    </source>
</evidence>
<feature type="compositionally biased region" description="Polar residues" evidence="1">
    <location>
        <begin position="557"/>
        <end position="567"/>
    </location>
</feature>
<feature type="compositionally biased region" description="Low complexity" evidence="1">
    <location>
        <begin position="54"/>
        <end position="64"/>
    </location>
</feature>
<feature type="compositionally biased region" description="Low complexity" evidence="1">
    <location>
        <begin position="152"/>
        <end position="167"/>
    </location>
</feature>